<dbReference type="GO" id="GO:0003677">
    <property type="term" value="F:DNA binding"/>
    <property type="evidence" value="ECO:0007669"/>
    <property type="project" value="UniProtKB-KW"/>
</dbReference>
<keyword evidence="3" id="KW-0804">Transcription</keyword>
<dbReference type="InterPro" id="IPR000835">
    <property type="entry name" value="HTH_MarR-typ"/>
</dbReference>
<dbReference type="EMBL" id="SCWE01000001">
    <property type="protein sequence ID" value="TDM02777.1"/>
    <property type="molecule type" value="Genomic_DNA"/>
</dbReference>
<dbReference type="RefSeq" id="WP_133428866.1">
    <property type="nucleotide sequence ID" value="NZ_BMCC01000002.1"/>
</dbReference>
<protein>
    <submittedName>
        <fullName evidence="5">MarR family transcriptional regulator</fullName>
    </submittedName>
</protein>
<evidence type="ECO:0000313" key="6">
    <source>
        <dbReference type="Proteomes" id="UP000295328"/>
    </source>
</evidence>
<keyword evidence="2" id="KW-0238">DNA-binding</keyword>
<dbReference type="Gene3D" id="1.10.10.10">
    <property type="entry name" value="Winged helix-like DNA-binding domain superfamily/Winged helix DNA-binding domain"/>
    <property type="match status" value="1"/>
</dbReference>
<gene>
    <name evidence="5" type="ORF">ERX37_01425</name>
</gene>
<evidence type="ECO:0000256" key="3">
    <source>
        <dbReference type="ARBA" id="ARBA00023163"/>
    </source>
</evidence>
<reference evidence="5 6" key="1">
    <citation type="submission" date="2019-01" db="EMBL/GenBank/DDBJ databases">
        <title>Draft genome sequences of the type strains of six Macrococcus species.</title>
        <authorList>
            <person name="Mazhar S."/>
            <person name="Altermann E."/>
            <person name="Hill C."/>
            <person name="Mcauliffe O."/>
        </authorList>
    </citation>
    <scope>NUCLEOTIDE SEQUENCE [LARGE SCALE GENOMIC DNA]</scope>
    <source>
        <strain evidence="5 6">CCM4809</strain>
    </source>
</reference>
<dbReference type="PANTHER" id="PTHR42756">
    <property type="entry name" value="TRANSCRIPTIONAL REGULATOR, MARR"/>
    <property type="match status" value="1"/>
</dbReference>
<sequence>MNKEFIIPLEYQLRRIADCLKTYGRRQLQTYQLSNTQFIAVQWIYEQPLTVGQLAANMGIAVSTASEMVDQLIKKGCVRREKDSSDKRKVNLYPEQKSIDIINEVISMRQAYLDELMADIPEDEKKLMAEVVTKLFNKMEGTV</sequence>
<name>A0A4R6BM96_9STAP</name>
<dbReference type="SMART" id="SM00347">
    <property type="entry name" value="HTH_MARR"/>
    <property type="match status" value="1"/>
</dbReference>
<dbReference type="PRINTS" id="PR00598">
    <property type="entry name" value="HTHMARR"/>
</dbReference>
<dbReference type="Pfam" id="PF01047">
    <property type="entry name" value="MarR"/>
    <property type="match status" value="1"/>
</dbReference>
<evidence type="ECO:0000259" key="4">
    <source>
        <dbReference type="PROSITE" id="PS50995"/>
    </source>
</evidence>
<dbReference type="InterPro" id="IPR036390">
    <property type="entry name" value="WH_DNA-bd_sf"/>
</dbReference>
<dbReference type="OrthoDB" id="9790052at2"/>
<dbReference type="PROSITE" id="PS50995">
    <property type="entry name" value="HTH_MARR_2"/>
    <property type="match status" value="1"/>
</dbReference>
<dbReference type="AlphaFoldDB" id="A0A4R6BM96"/>
<keyword evidence="6" id="KW-1185">Reference proteome</keyword>
<dbReference type="PANTHER" id="PTHR42756:SF1">
    <property type="entry name" value="TRANSCRIPTIONAL REPRESSOR OF EMRAB OPERON"/>
    <property type="match status" value="1"/>
</dbReference>
<dbReference type="GO" id="GO:0003700">
    <property type="term" value="F:DNA-binding transcription factor activity"/>
    <property type="evidence" value="ECO:0007669"/>
    <property type="project" value="InterPro"/>
</dbReference>
<proteinExistence type="predicted"/>
<accession>A0A4R6BM96</accession>
<evidence type="ECO:0000313" key="5">
    <source>
        <dbReference type="EMBL" id="TDM02777.1"/>
    </source>
</evidence>
<dbReference type="Proteomes" id="UP000295328">
    <property type="component" value="Unassembled WGS sequence"/>
</dbReference>
<comment type="caution">
    <text evidence="5">The sequence shown here is derived from an EMBL/GenBank/DDBJ whole genome shotgun (WGS) entry which is preliminary data.</text>
</comment>
<organism evidence="5 6">
    <name type="scientific">Macrococcus hajekii</name>
    <dbReference type="NCBI Taxonomy" id="198482"/>
    <lineage>
        <taxon>Bacteria</taxon>
        <taxon>Bacillati</taxon>
        <taxon>Bacillota</taxon>
        <taxon>Bacilli</taxon>
        <taxon>Bacillales</taxon>
        <taxon>Staphylococcaceae</taxon>
        <taxon>Macrococcus</taxon>
    </lineage>
</organism>
<evidence type="ECO:0000256" key="2">
    <source>
        <dbReference type="ARBA" id="ARBA00023125"/>
    </source>
</evidence>
<dbReference type="InterPro" id="IPR036388">
    <property type="entry name" value="WH-like_DNA-bd_sf"/>
</dbReference>
<evidence type="ECO:0000256" key="1">
    <source>
        <dbReference type="ARBA" id="ARBA00023015"/>
    </source>
</evidence>
<feature type="domain" description="HTH marR-type" evidence="4">
    <location>
        <begin position="6"/>
        <end position="137"/>
    </location>
</feature>
<keyword evidence="1" id="KW-0805">Transcription regulation</keyword>
<dbReference type="SUPFAM" id="SSF46785">
    <property type="entry name" value="Winged helix' DNA-binding domain"/>
    <property type="match status" value="1"/>
</dbReference>